<evidence type="ECO:0000313" key="5">
    <source>
        <dbReference type="EMBL" id="RVT91997.1"/>
    </source>
</evidence>
<dbReference type="InterPro" id="IPR042098">
    <property type="entry name" value="TauD-like_sf"/>
</dbReference>
<gene>
    <name evidence="5" type="ORF">EOD42_19865</name>
</gene>
<dbReference type="GO" id="GO:0016706">
    <property type="term" value="F:2-oxoglutarate-dependent dioxygenase activity"/>
    <property type="evidence" value="ECO:0007669"/>
    <property type="project" value="UniProtKB-ARBA"/>
</dbReference>
<evidence type="ECO:0000256" key="3">
    <source>
        <dbReference type="ARBA" id="ARBA00023194"/>
    </source>
</evidence>
<comment type="caution">
    <text evidence="5">The sequence shown here is derived from an EMBL/GenBank/DDBJ whole genome shotgun (WGS) entry which is preliminary data.</text>
</comment>
<proteinExistence type="predicted"/>
<feature type="domain" description="TauD/TfdA-like" evidence="4">
    <location>
        <begin position="63"/>
        <end position="315"/>
    </location>
</feature>
<accession>A0A437M2S8</accession>
<dbReference type="PANTHER" id="PTHR10696">
    <property type="entry name" value="GAMMA-BUTYROBETAINE HYDROXYLASE-RELATED"/>
    <property type="match status" value="1"/>
</dbReference>
<reference evidence="5 6" key="1">
    <citation type="submission" date="2019-01" db="EMBL/GenBank/DDBJ databases">
        <authorList>
            <person name="Chen W.-M."/>
        </authorList>
    </citation>
    <scope>NUCLEOTIDE SEQUENCE [LARGE SCALE GENOMIC DNA]</scope>
    <source>
        <strain evidence="5 6">CCP-6</strain>
    </source>
</reference>
<name>A0A437M2S8_9PROT</name>
<dbReference type="OrthoDB" id="5491415at2"/>
<dbReference type="Proteomes" id="UP000282957">
    <property type="component" value="Unassembled WGS sequence"/>
</dbReference>
<protein>
    <recommendedName>
        <fullName evidence="4">TauD/TfdA-like domain-containing protein</fullName>
    </recommendedName>
</protein>
<dbReference type="AlphaFoldDB" id="A0A437M2S8"/>
<dbReference type="RefSeq" id="WP_127789326.1">
    <property type="nucleotide sequence ID" value="NZ_SACL01000008.1"/>
</dbReference>
<organism evidence="5 6">
    <name type="scientific">Rhodovarius crocodyli</name>
    <dbReference type="NCBI Taxonomy" id="1979269"/>
    <lineage>
        <taxon>Bacteria</taxon>
        <taxon>Pseudomonadati</taxon>
        <taxon>Pseudomonadota</taxon>
        <taxon>Alphaproteobacteria</taxon>
        <taxon>Acetobacterales</taxon>
        <taxon>Roseomonadaceae</taxon>
        <taxon>Rhodovarius</taxon>
    </lineage>
</organism>
<keyword evidence="6" id="KW-1185">Reference proteome</keyword>
<sequence>MSVQTDLGLLEFAPGPIGGPLAWRAADLERDQSWIHRLNAEEIAELEAAAAASRHIDILALRREDFPLPGLAPKIATLRSDILNRLGFAYMRGLPVERYDTETQMRLYFGLSLHLGDVVPQNRNGHMLGHVIDIGTSPDDVNKRLTQTNAELAFHSDSCDVVGLMCIHTAKEGGASALVSAMAIHDEMMRTAPDLCRALYEPLTCDRRGEVPAGKQPWMRIPLFMWQDNTFTGYAPLEAYLQSARRFEEAPPMTERQWQAMRMFLDLCNSDEFCARIPFEPGDFQFVQNHVVFHARTSFTDWPEVERKRHLMRIWLSLPDGRELHPAIAERWVNITRGSVRGGVNIPERRALNIPLNPLTPAFA</sequence>
<evidence type="ECO:0000313" key="6">
    <source>
        <dbReference type="Proteomes" id="UP000282957"/>
    </source>
</evidence>
<dbReference type="Pfam" id="PF02668">
    <property type="entry name" value="TauD"/>
    <property type="match status" value="1"/>
</dbReference>
<dbReference type="SUPFAM" id="SSF51197">
    <property type="entry name" value="Clavaminate synthase-like"/>
    <property type="match status" value="1"/>
</dbReference>
<comment type="cofactor">
    <cofactor evidence="1">
        <name>Fe(2+)</name>
        <dbReference type="ChEBI" id="CHEBI:29033"/>
    </cofactor>
</comment>
<keyword evidence="2" id="KW-0560">Oxidoreductase</keyword>
<dbReference type="Gene3D" id="3.60.130.10">
    <property type="entry name" value="Clavaminate synthase-like"/>
    <property type="match status" value="1"/>
</dbReference>
<dbReference type="GO" id="GO:0017000">
    <property type="term" value="P:antibiotic biosynthetic process"/>
    <property type="evidence" value="ECO:0007669"/>
    <property type="project" value="UniProtKB-KW"/>
</dbReference>
<dbReference type="EMBL" id="SACL01000008">
    <property type="protein sequence ID" value="RVT91997.1"/>
    <property type="molecule type" value="Genomic_DNA"/>
</dbReference>
<evidence type="ECO:0000256" key="2">
    <source>
        <dbReference type="ARBA" id="ARBA00023002"/>
    </source>
</evidence>
<keyword evidence="3" id="KW-0045">Antibiotic biosynthesis</keyword>
<evidence type="ECO:0000256" key="1">
    <source>
        <dbReference type="ARBA" id="ARBA00001954"/>
    </source>
</evidence>
<dbReference type="InterPro" id="IPR003819">
    <property type="entry name" value="TauD/TfdA-like"/>
</dbReference>
<dbReference type="PANTHER" id="PTHR10696:SF56">
    <property type="entry name" value="TAUD_TFDA-LIKE DOMAIN-CONTAINING PROTEIN"/>
    <property type="match status" value="1"/>
</dbReference>
<evidence type="ECO:0000259" key="4">
    <source>
        <dbReference type="Pfam" id="PF02668"/>
    </source>
</evidence>
<dbReference type="InterPro" id="IPR050411">
    <property type="entry name" value="AlphaKG_dependent_hydroxylases"/>
</dbReference>